<proteinExistence type="predicted"/>
<evidence type="ECO:0000259" key="1">
    <source>
        <dbReference type="Pfam" id="PF10105"/>
    </source>
</evidence>
<reference evidence="2 3" key="1">
    <citation type="submission" date="2022-01" db="EMBL/GenBank/DDBJ databases">
        <title>Collection of gut derived symbiotic bacterial strains cultured from healthy donors.</title>
        <authorList>
            <person name="Lin H."/>
            <person name="Kohout C."/>
            <person name="Waligurski E."/>
            <person name="Pamer E.G."/>
        </authorList>
    </citation>
    <scope>NUCLEOTIDE SEQUENCE [LARGE SCALE GENOMIC DNA]</scope>
    <source>
        <strain evidence="2 3">DFI.7.58</strain>
    </source>
</reference>
<protein>
    <submittedName>
        <fullName evidence="2">TIGR03936 family radical SAM-associated protein</fullName>
    </submittedName>
</protein>
<accession>A0ABS9MHE8</accession>
<gene>
    <name evidence="2" type="ORF">L0P57_04730</name>
</gene>
<name>A0ABS9MHE8_9FIRM</name>
<dbReference type="RefSeq" id="WP_237966555.1">
    <property type="nucleotide sequence ID" value="NZ_JAKNHQ010000004.1"/>
</dbReference>
<dbReference type="InterPro" id="IPR018768">
    <property type="entry name" value="DUF2344"/>
</dbReference>
<dbReference type="EMBL" id="JAKNHQ010000004">
    <property type="protein sequence ID" value="MCG4610240.1"/>
    <property type="molecule type" value="Genomic_DNA"/>
</dbReference>
<dbReference type="Proteomes" id="UP001298681">
    <property type="component" value="Unassembled WGS sequence"/>
</dbReference>
<feature type="domain" description="DUF2344" evidence="1">
    <location>
        <begin position="4"/>
        <end position="186"/>
    </location>
</feature>
<comment type="caution">
    <text evidence="2">The sequence shown here is derived from an EMBL/GenBank/DDBJ whole genome shotgun (WGS) entry which is preliminary data.</text>
</comment>
<organism evidence="2 3">
    <name type="scientific">Anaeromassilibacillus senegalensis</name>
    <dbReference type="NCBI Taxonomy" id="1673717"/>
    <lineage>
        <taxon>Bacteria</taxon>
        <taxon>Bacillati</taxon>
        <taxon>Bacillota</taxon>
        <taxon>Clostridia</taxon>
        <taxon>Eubacteriales</taxon>
        <taxon>Acutalibacteraceae</taxon>
        <taxon>Anaeromassilibacillus</taxon>
    </lineage>
</organism>
<sequence>MRTVRIWFRKIGTTRFISHLDLTRCMSRAIHRAKIPLWYTQGFNPRALLTFALPLSLGVAGERESVDIKLEDDNLSNEELLERLNAAMPDDLPVFAVTDPVMKPGKIAYASFVMTVDPEGRDAGALAQQLTELFHRDSLVVPKHTKSGFIDFDIRPYLDRVEVCPVEGKVEIRAMLPAGSEMNVNPSLLLEAVQKELGLDLYTQIRRTNLYDEQFHAFQ</sequence>
<evidence type="ECO:0000313" key="2">
    <source>
        <dbReference type="EMBL" id="MCG4610240.1"/>
    </source>
</evidence>
<dbReference type="Pfam" id="PF10105">
    <property type="entry name" value="DUF2344"/>
    <property type="match status" value="1"/>
</dbReference>
<keyword evidence="3" id="KW-1185">Reference proteome</keyword>
<evidence type="ECO:0000313" key="3">
    <source>
        <dbReference type="Proteomes" id="UP001298681"/>
    </source>
</evidence>
<dbReference type="NCBIfam" id="TIGR03936">
    <property type="entry name" value="sam_1_link_chp"/>
    <property type="match status" value="1"/>
</dbReference>